<keyword evidence="2" id="KW-1185">Reference proteome</keyword>
<dbReference type="Proteomes" id="UP000820818">
    <property type="component" value="Linkage Group LG5"/>
</dbReference>
<reference evidence="1 2" key="1">
    <citation type="submission" date="2022-05" db="EMBL/GenBank/DDBJ databases">
        <title>A multi-omics perspective on studying reproductive biology in Daphnia sinensis.</title>
        <authorList>
            <person name="Jia J."/>
        </authorList>
    </citation>
    <scope>NUCLEOTIDE SEQUENCE [LARGE SCALE GENOMIC DNA]</scope>
    <source>
        <strain evidence="1 2">WSL</strain>
    </source>
</reference>
<organism evidence="1 2">
    <name type="scientific">Daphnia sinensis</name>
    <dbReference type="NCBI Taxonomy" id="1820382"/>
    <lineage>
        <taxon>Eukaryota</taxon>
        <taxon>Metazoa</taxon>
        <taxon>Ecdysozoa</taxon>
        <taxon>Arthropoda</taxon>
        <taxon>Crustacea</taxon>
        <taxon>Branchiopoda</taxon>
        <taxon>Diplostraca</taxon>
        <taxon>Cladocera</taxon>
        <taxon>Anomopoda</taxon>
        <taxon>Daphniidae</taxon>
        <taxon>Daphnia</taxon>
        <taxon>Daphnia similis group</taxon>
    </lineage>
</organism>
<evidence type="ECO:0000313" key="2">
    <source>
        <dbReference type="Proteomes" id="UP000820818"/>
    </source>
</evidence>
<dbReference type="EMBL" id="WJBH02000005">
    <property type="protein sequence ID" value="KAI9559116.1"/>
    <property type="molecule type" value="Genomic_DNA"/>
</dbReference>
<gene>
    <name evidence="1" type="ORF">GHT06_015905</name>
</gene>
<name>A0AAD5KRV2_9CRUS</name>
<proteinExistence type="predicted"/>
<sequence length="84" mass="9344">MTIENHETLFIYDAVQGMTLQVGGAITTIQPTSNSLLFLFPTLVYKGENATGARTHCSLSNVVPAFRISDFCKKFYSPRREGKL</sequence>
<evidence type="ECO:0000313" key="1">
    <source>
        <dbReference type="EMBL" id="KAI9559116.1"/>
    </source>
</evidence>
<comment type="caution">
    <text evidence="1">The sequence shown here is derived from an EMBL/GenBank/DDBJ whole genome shotgun (WGS) entry which is preliminary data.</text>
</comment>
<accession>A0AAD5KRV2</accession>
<dbReference type="AlphaFoldDB" id="A0AAD5KRV2"/>
<protein>
    <submittedName>
        <fullName evidence="1">Uncharacterized protein</fullName>
    </submittedName>
</protein>